<gene>
    <name evidence="1" type="ORF">GQ607_014943</name>
</gene>
<dbReference type="InterPro" id="IPR032675">
    <property type="entry name" value="LRR_dom_sf"/>
</dbReference>
<name>A0A8H3ZLB0_9PEZI</name>
<keyword evidence="2" id="KW-1185">Reference proteome</keyword>
<comment type="caution">
    <text evidence="1">The sequence shown here is derived from an EMBL/GenBank/DDBJ whole genome shotgun (WGS) entry which is preliminary data.</text>
</comment>
<dbReference type="OrthoDB" id="3945550at2759"/>
<dbReference type="Gene3D" id="3.80.10.10">
    <property type="entry name" value="Ribonuclease Inhibitor"/>
    <property type="match status" value="1"/>
</dbReference>
<dbReference type="EMBL" id="WOWK01000122">
    <property type="protein sequence ID" value="KAF0317831.1"/>
    <property type="molecule type" value="Genomic_DNA"/>
</dbReference>
<evidence type="ECO:0000313" key="1">
    <source>
        <dbReference type="EMBL" id="KAF0317831.1"/>
    </source>
</evidence>
<proteinExistence type="predicted"/>
<accession>A0A8H3ZLB0</accession>
<protein>
    <submittedName>
        <fullName evidence="1">Uncharacterized protein</fullName>
    </submittedName>
</protein>
<dbReference type="PROSITE" id="PS51257">
    <property type="entry name" value="PROKAR_LIPOPROTEIN"/>
    <property type="match status" value="1"/>
</dbReference>
<organism evidence="1 2">
    <name type="scientific">Colletotrichum asianum</name>
    <dbReference type="NCBI Taxonomy" id="702518"/>
    <lineage>
        <taxon>Eukaryota</taxon>
        <taxon>Fungi</taxon>
        <taxon>Dikarya</taxon>
        <taxon>Ascomycota</taxon>
        <taxon>Pezizomycotina</taxon>
        <taxon>Sordariomycetes</taxon>
        <taxon>Hypocreomycetidae</taxon>
        <taxon>Glomerellales</taxon>
        <taxon>Glomerellaceae</taxon>
        <taxon>Colletotrichum</taxon>
        <taxon>Colletotrichum gloeosporioides species complex</taxon>
    </lineage>
</organism>
<reference evidence="1 2" key="1">
    <citation type="submission" date="2019-12" db="EMBL/GenBank/DDBJ databases">
        <title>A genome sequence resource for the geographically widespread anthracnose pathogen Colletotrichum asianum.</title>
        <authorList>
            <person name="Meng Y."/>
        </authorList>
    </citation>
    <scope>NUCLEOTIDE SEQUENCE [LARGE SCALE GENOMIC DNA]</scope>
    <source>
        <strain evidence="1 2">ICMP 18580</strain>
    </source>
</reference>
<evidence type="ECO:0000313" key="2">
    <source>
        <dbReference type="Proteomes" id="UP000434172"/>
    </source>
</evidence>
<sequence length="502" mass="57961">MIRKLMIIRLQKAMRQNVTLIAVASGILSCVSISAMASTIPQGEVLEIDTTIPGGLETTREEFPPRRSPLRTMQQVHDFLSNSTTLKSIKLRVTLLGCSSHPDKYNFPFEFPAGSRYSFKLESLQLDGYYFGYQEWKSVQPPSKLFPSYPHSWAPDGIGNYFWWYMSDLATRYYKWRDLPDDQKHKTNLDQWIDAMEFSHIRELALRDIRGQSVVAIRLPPLLKSLTSLTIRGVHHVREFVLGLPRDLLEHLSWISGCGCRQSHFVLDVVGYHARSLARLELREPESSYHQREVLTAEELASLGDLAPNLQELTIDLNRNGTWPVEELQSVAKHYPRLKRLTIYLELASEQRRQHESSAWPRSKWLSDEGEDLDNMARPLLTKTTGMELFELLRKQKVGEELIELKLFAGDWERSHDGPLYTAPWLEHRKSWVTCQVMENSNNTGKQILCDGRDIVVVNGNDSVWDEMDLVPRDVIVPVLDEDEEEQLRLLEMDVADEDWET</sequence>
<dbReference type="Proteomes" id="UP000434172">
    <property type="component" value="Unassembled WGS sequence"/>
</dbReference>
<dbReference type="SUPFAM" id="SSF52047">
    <property type="entry name" value="RNI-like"/>
    <property type="match status" value="1"/>
</dbReference>
<dbReference type="AlphaFoldDB" id="A0A8H3ZLB0"/>